<evidence type="ECO:0000256" key="3">
    <source>
        <dbReference type="ARBA" id="ARBA00022448"/>
    </source>
</evidence>
<evidence type="ECO:0000256" key="5">
    <source>
        <dbReference type="ARBA" id="ARBA00022692"/>
    </source>
</evidence>
<keyword evidence="5 8" id="KW-0812">Transmembrane</keyword>
<feature type="transmembrane region" description="Helical" evidence="8">
    <location>
        <begin position="76"/>
        <end position="98"/>
    </location>
</feature>
<keyword evidence="7 8" id="KW-0472">Membrane</keyword>
<dbReference type="InterPro" id="IPR002549">
    <property type="entry name" value="AI-2E-like"/>
</dbReference>
<comment type="subcellular location">
    <subcellularLocation>
        <location evidence="1">Cell membrane</location>
        <topology evidence="1">Multi-pass membrane protein</topology>
    </subcellularLocation>
</comment>
<dbReference type="GO" id="GO:0005886">
    <property type="term" value="C:plasma membrane"/>
    <property type="evidence" value="ECO:0007669"/>
    <property type="project" value="UniProtKB-SubCell"/>
</dbReference>
<dbReference type="EMBL" id="DWUY01000090">
    <property type="protein sequence ID" value="HJD28178.1"/>
    <property type="molecule type" value="Genomic_DNA"/>
</dbReference>
<evidence type="ECO:0000313" key="10">
    <source>
        <dbReference type="Proteomes" id="UP000823892"/>
    </source>
</evidence>
<dbReference type="PANTHER" id="PTHR21716:SF53">
    <property type="entry name" value="PERMEASE PERM-RELATED"/>
    <property type="match status" value="1"/>
</dbReference>
<evidence type="ECO:0000256" key="7">
    <source>
        <dbReference type="ARBA" id="ARBA00023136"/>
    </source>
</evidence>
<feature type="transmembrane region" description="Helical" evidence="8">
    <location>
        <begin position="326"/>
        <end position="356"/>
    </location>
</feature>
<feature type="transmembrane region" description="Helical" evidence="8">
    <location>
        <begin position="33"/>
        <end position="55"/>
    </location>
</feature>
<protein>
    <submittedName>
        <fullName evidence="9">AI-2E family transporter</fullName>
    </submittedName>
</protein>
<organism evidence="9 10">
    <name type="scientific">Candidatus Blautia avicola</name>
    <dbReference type="NCBI Taxonomy" id="2838483"/>
    <lineage>
        <taxon>Bacteria</taxon>
        <taxon>Bacillati</taxon>
        <taxon>Bacillota</taxon>
        <taxon>Clostridia</taxon>
        <taxon>Lachnospirales</taxon>
        <taxon>Lachnospiraceae</taxon>
        <taxon>Blautia</taxon>
    </lineage>
</organism>
<reference evidence="9" key="1">
    <citation type="journal article" date="2021" name="PeerJ">
        <title>Extensive microbial diversity within the chicken gut microbiome revealed by metagenomics and culture.</title>
        <authorList>
            <person name="Gilroy R."/>
            <person name="Ravi A."/>
            <person name="Getino M."/>
            <person name="Pursley I."/>
            <person name="Horton D.L."/>
            <person name="Alikhan N.F."/>
            <person name="Baker D."/>
            <person name="Gharbi K."/>
            <person name="Hall N."/>
            <person name="Watson M."/>
            <person name="Adriaenssens E.M."/>
            <person name="Foster-Nyarko E."/>
            <person name="Jarju S."/>
            <person name="Secka A."/>
            <person name="Antonio M."/>
            <person name="Oren A."/>
            <person name="Chaudhuri R.R."/>
            <person name="La Ragione R."/>
            <person name="Hildebrand F."/>
            <person name="Pallen M.J."/>
        </authorList>
    </citation>
    <scope>NUCLEOTIDE SEQUENCE</scope>
    <source>
        <strain evidence="9">ChiBcec6-4105</strain>
    </source>
</reference>
<dbReference type="GO" id="GO:0022857">
    <property type="term" value="F:transmembrane transporter activity"/>
    <property type="evidence" value="ECO:0007669"/>
    <property type="project" value="InterPro"/>
</dbReference>
<dbReference type="InterPro" id="IPR001036">
    <property type="entry name" value="Acrflvin-R"/>
</dbReference>
<evidence type="ECO:0000313" key="9">
    <source>
        <dbReference type="EMBL" id="HJD28178.1"/>
    </source>
</evidence>
<proteinExistence type="inferred from homology"/>
<keyword evidence="4" id="KW-1003">Cell membrane</keyword>
<dbReference type="Proteomes" id="UP000823892">
    <property type="component" value="Unassembled WGS sequence"/>
</dbReference>
<dbReference type="Pfam" id="PF01594">
    <property type="entry name" value="AI-2E_transport"/>
    <property type="match status" value="1"/>
</dbReference>
<dbReference type="PANTHER" id="PTHR21716">
    <property type="entry name" value="TRANSMEMBRANE PROTEIN"/>
    <property type="match status" value="1"/>
</dbReference>
<keyword evidence="6 8" id="KW-1133">Transmembrane helix</keyword>
<evidence type="ECO:0000256" key="1">
    <source>
        <dbReference type="ARBA" id="ARBA00004651"/>
    </source>
</evidence>
<comment type="similarity">
    <text evidence="2">Belongs to the autoinducer-2 exporter (AI-2E) (TC 2.A.86) family.</text>
</comment>
<dbReference type="AlphaFoldDB" id="A0A9D2QR94"/>
<reference evidence="9" key="2">
    <citation type="submission" date="2021-04" db="EMBL/GenBank/DDBJ databases">
        <authorList>
            <person name="Gilroy R."/>
        </authorList>
    </citation>
    <scope>NUCLEOTIDE SEQUENCE</scope>
    <source>
        <strain evidence="9">ChiBcec6-4105</strain>
    </source>
</reference>
<feature type="transmembrane region" description="Helical" evidence="8">
    <location>
        <begin position="295"/>
        <end position="314"/>
    </location>
</feature>
<comment type="caution">
    <text evidence="9">The sequence shown here is derived from an EMBL/GenBank/DDBJ whole genome shotgun (WGS) entry which is preliminary data.</text>
</comment>
<accession>A0A9D2QR94</accession>
<name>A0A9D2QR94_9FIRM</name>
<evidence type="ECO:0000256" key="6">
    <source>
        <dbReference type="ARBA" id="ARBA00022989"/>
    </source>
</evidence>
<feature type="transmembrane region" description="Helical" evidence="8">
    <location>
        <begin position="264"/>
        <end position="288"/>
    </location>
</feature>
<evidence type="ECO:0000256" key="2">
    <source>
        <dbReference type="ARBA" id="ARBA00009773"/>
    </source>
</evidence>
<keyword evidence="3" id="KW-0813">Transport</keyword>
<feature type="transmembrane region" description="Helical" evidence="8">
    <location>
        <begin position="239"/>
        <end position="258"/>
    </location>
</feature>
<evidence type="ECO:0000256" key="4">
    <source>
        <dbReference type="ARBA" id="ARBA00022475"/>
    </source>
</evidence>
<feature type="transmembrane region" description="Helical" evidence="8">
    <location>
        <begin position="167"/>
        <end position="191"/>
    </location>
</feature>
<dbReference type="PRINTS" id="PR00702">
    <property type="entry name" value="ACRIFLAVINRP"/>
</dbReference>
<evidence type="ECO:0000256" key="8">
    <source>
        <dbReference type="SAM" id="Phobius"/>
    </source>
</evidence>
<sequence length="380" mass="41341">MKKKRFIYFIILLALLILCIKYSDSILGFAGFLWSLVTPLILGCVIAYILNILVTRIESLPCFTREGTLLRKVRRPVSILGSLAVILAIGVLVILIVIPQLIQAIGVIAKEIPTVVSEINVWLSSFDKDWPQLQKFLESLNVNWPQILQKAASYLTNGLSSVFSSTMYIVSTISSIAVTAVVALIFSIYILSGREKLFCQFQTLASTYLNEKFYKGMCVVLKTAHDTFTKFIIGQCTEAVILGTLCTIGMLLFRFPYATMVGTLIGATALLPVVGAYLGAAVGAFMIFTIDPLKALGFLIFIAILQQLEGNLIYPRVVGSSVGLPGIWVLAAVTVGGGLGGIIGMLLAVPVTATLYKLLQKDVQKRKAALQPKKEEGLSH</sequence>
<gene>
    <name evidence="9" type="ORF">H9914_04160</name>
</gene>